<proteinExistence type="predicted"/>
<accession>A0A9D1HJP1</accession>
<evidence type="ECO:0000313" key="2">
    <source>
        <dbReference type="Proteomes" id="UP000824124"/>
    </source>
</evidence>
<dbReference type="Pfam" id="PF10844">
    <property type="entry name" value="DUF2577"/>
    <property type="match status" value="1"/>
</dbReference>
<reference evidence="1" key="1">
    <citation type="submission" date="2020-10" db="EMBL/GenBank/DDBJ databases">
        <authorList>
            <person name="Gilroy R."/>
        </authorList>
    </citation>
    <scope>NUCLEOTIDE SEQUENCE</scope>
    <source>
        <strain evidence="1">2830</strain>
    </source>
</reference>
<reference evidence="1" key="2">
    <citation type="journal article" date="2021" name="PeerJ">
        <title>Extensive microbial diversity within the chicken gut microbiome revealed by metagenomics and culture.</title>
        <authorList>
            <person name="Gilroy R."/>
            <person name="Ravi A."/>
            <person name="Getino M."/>
            <person name="Pursley I."/>
            <person name="Horton D.L."/>
            <person name="Alikhan N.F."/>
            <person name="Baker D."/>
            <person name="Gharbi K."/>
            <person name="Hall N."/>
            <person name="Watson M."/>
            <person name="Adriaenssens E.M."/>
            <person name="Foster-Nyarko E."/>
            <person name="Jarju S."/>
            <person name="Secka A."/>
            <person name="Antonio M."/>
            <person name="Oren A."/>
            <person name="Chaudhuri R.R."/>
            <person name="La Ragione R."/>
            <person name="Hildebrand F."/>
            <person name="Pallen M.J."/>
        </authorList>
    </citation>
    <scope>NUCLEOTIDE SEQUENCE</scope>
    <source>
        <strain evidence="1">2830</strain>
    </source>
</reference>
<sequence length="123" mass="13277">MINAIKRAATDAVNAGKPFALTRGQVTKTSPLTIQVDQKLILGPAQLLLTNAVRDYSVDMTVDHLTENTSGGAGDAAFAAHNHAYKGRKTFRVHLGLKAGEWVLLLRIQGGQQYLVLDRVEAP</sequence>
<comment type="caution">
    <text evidence="1">The sequence shown here is derived from an EMBL/GenBank/DDBJ whole genome shotgun (WGS) entry which is preliminary data.</text>
</comment>
<protein>
    <submittedName>
        <fullName evidence="1">DUF2577 domain-containing protein</fullName>
    </submittedName>
</protein>
<dbReference type="Proteomes" id="UP000824124">
    <property type="component" value="Unassembled WGS sequence"/>
</dbReference>
<evidence type="ECO:0000313" key="1">
    <source>
        <dbReference type="EMBL" id="HIU10407.1"/>
    </source>
</evidence>
<dbReference type="EMBL" id="DVMH01000021">
    <property type="protein sequence ID" value="HIU10407.1"/>
    <property type="molecule type" value="Genomic_DNA"/>
</dbReference>
<dbReference type="InterPro" id="IPR022555">
    <property type="entry name" value="DUF2577"/>
</dbReference>
<dbReference type="AlphaFoldDB" id="A0A9D1HJP1"/>
<gene>
    <name evidence="1" type="ORF">IAB00_04065</name>
</gene>
<organism evidence="1 2">
    <name type="scientific">Candidatus Avidehalobacter gallistercoris</name>
    <dbReference type="NCBI Taxonomy" id="2840694"/>
    <lineage>
        <taxon>Bacteria</taxon>
        <taxon>Bacillati</taxon>
        <taxon>Bacillota</taxon>
        <taxon>Clostridia</taxon>
        <taxon>Eubacteriales</taxon>
        <taxon>Peptococcaceae</taxon>
        <taxon>Peptococcaceae incertae sedis</taxon>
        <taxon>Candidatus Avidehalobacter</taxon>
    </lineage>
</organism>
<name>A0A9D1HJP1_9FIRM</name>